<dbReference type="EMBL" id="FTSV01000111">
    <property type="protein sequence ID" value="SIX99506.1"/>
    <property type="molecule type" value="Genomic_DNA"/>
</dbReference>
<dbReference type="Proteomes" id="UP000187708">
    <property type="component" value="Unassembled WGS sequence"/>
</dbReference>
<evidence type="ECO:0000313" key="4">
    <source>
        <dbReference type="Proteomes" id="UP000045991"/>
    </source>
</evidence>
<gene>
    <name evidence="1" type="ORF">ERS428554_03588</name>
    <name evidence="2" type="ORF">SAMEA2054241_03088</name>
    <name evidence="3" type="ORF">SAMEA3710766_03470</name>
</gene>
<evidence type="ECO:0000313" key="5">
    <source>
        <dbReference type="Proteomes" id="UP000187708"/>
    </source>
</evidence>
<organism evidence="3 6">
    <name type="scientific">Shigella sonnei</name>
    <dbReference type="NCBI Taxonomy" id="624"/>
    <lineage>
        <taxon>Bacteria</taxon>
        <taxon>Pseudomonadati</taxon>
        <taxon>Pseudomonadota</taxon>
        <taxon>Gammaproteobacteria</taxon>
        <taxon>Enterobacterales</taxon>
        <taxon>Enterobacteriaceae</taxon>
        <taxon>Shigella</taxon>
    </lineage>
</organism>
<sequence>MLSKGVLSARLFNLNLWLTLSGFCFGANRDSDLF</sequence>
<accession>A0A2Y6E757</accession>
<dbReference type="EMBL" id="UDYI01000110">
    <property type="protein sequence ID" value="SRR24637.1"/>
    <property type="molecule type" value="Genomic_DNA"/>
</dbReference>
<reference evidence="1 4" key="1">
    <citation type="submission" date="2015-07" db="EMBL/GenBank/DDBJ databases">
        <authorList>
            <consortium name="Pathogen Informatics"/>
        </authorList>
    </citation>
    <scope>NUCLEOTIDE SEQUENCE [LARGE SCALE GENOMIC DNA]</scope>
    <source>
        <strain evidence="1 4">20352044</strain>
        <strain evidence="2 5">2090STDY5461769</strain>
    </source>
</reference>
<dbReference type="Proteomes" id="UP000251393">
    <property type="component" value="Unassembled WGS sequence"/>
</dbReference>
<reference evidence="3 6" key="2">
    <citation type="submission" date="2018-06" db="EMBL/GenBank/DDBJ databases">
        <authorList>
            <consortium name="Pathogen Informatics"/>
            <person name="Doyle S."/>
        </authorList>
    </citation>
    <scope>NUCLEOTIDE SEQUENCE [LARGE SCALE GENOMIC DNA]</scope>
    <source>
        <strain evidence="3 6">4028STDY6275292</strain>
    </source>
</reference>
<evidence type="ECO:0000313" key="6">
    <source>
        <dbReference type="Proteomes" id="UP000251393"/>
    </source>
</evidence>
<protein>
    <submittedName>
        <fullName evidence="3">Uncharacterized protein</fullName>
    </submittedName>
</protein>
<proteinExistence type="predicted"/>
<dbReference type="AlphaFoldDB" id="A0A2Y6E757"/>
<evidence type="ECO:0000313" key="2">
    <source>
        <dbReference type="EMBL" id="SIX99506.1"/>
    </source>
</evidence>
<evidence type="ECO:0000313" key="3">
    <source>
        <dbReference type="EMBL" id="SRR24637.1"/>
    </source>
</evidence>
<dbReference type="Proteomes" id="UP000045991">
    <property type="component" value="Unassembled WGS sequence"/>
</dbReference>
<evidence type="ECO:0000313" key="1">
    <source>
        <dbReference type="EMBL" id="CSK94963.1"/>
    </source>
</evidence>
<dbReference type="EMBL" id="CWXZ01000113">
    <property type="protein sequence ID" value="CSK94963.1"/>
    <property type="molecule type" value="Genomic_DNA"/>
</dbReference>
<name>A0A2Y6E757_SHISO</name>
<comment type="caution">
    <text evidence="3">The sequence shown here is derived from an EMBL/GenBank/DDBJ whole genome shotgun (WGS) entry which is preliminary data.</text>
</comment>